<feature type="region of interest" description="Disordered" evidence="1">
    <location>
        <begin position="1"/>
        <end position="20"/>
    </location>
</feature>
<comment type="caution">
    <text evidence="2">The sequence shown here is derived from an EMBL/GenBank/DDBJ whole genome shotgun (WGS) entry which is preliminary data.</text>
</comment>
<name>A0A9P8EJ15_AURME</name>
<accession>A0A9P8EJ15</accession>
<dbReference type="Proteomes" id="UP000779574">
    <property type="component" value="Unassembled WGS sequence"/>
</dbReference>
<reference evidence="2" key="1">
    <citation type="journal article" date="2021" name="J Fungi (Basel)">
        <title>Virulence traits and population genomics of the black yeast Aureobasidium melanogenum.</title>
        <authorList>
            <person name="Cernosa A."/>
            <person name="Sun X."/>
            <person name="Gostincar C."/>
            <person name="Fang C."/>
            <person name="Gunde-Cimerman N."/>
            <person name="Song Z."/>
        </authorList>
    </citation>
    <scope>NUCLEOTIDE SEQUENCE</scope>
    <source>
        <strain evidence="2">EXF-9911</strain>
    </source>
</reference>
<sequence>MLNVRSPAISSLDTEARQPRQLGTVRHLNIRHVITQRKPSKDTTIERSLPQKTINSRKPARQATVPYDNPLDKRTSAALQHHKHLNRVNVNKWRSDLVLPPDAFWKKWENALNPSDAGGLDTALRHEISNTGFIYECTSHASLALLGVRTTVSYGYSKQEAFDNQHFARVSQLYQSGDLDTIYRGTVESRKLMGLYEWAAKYGLFPRFDIKMTDDRPDAQYRITLIVPTWNVKAVSTAPTYIEALATVIETYDHSVKKDGVSIPLTPGATSARLDHLNLGTAGRALKFVTEKLQPHDFRRWTMKLDRPGPQWAYRVVVDGCYNPEIPMLRKRDAYYVGTITAVVRILQRFGFDLMEGFEEHLEATKDDAKSRSSSGEGEVEIADQSDKSSCEGSDHISAHAVLQEWLRVRTKG</sequence>
<evidence type="ECO:0000313" key="3">
    <source>
        <dbReference type="Proteomes" id="UP000779574"/>
    </source>
</evidence>
<feature type="region of interest" description="Disordered" evidence="1">
    <location>
        <begin position="364"/>
        <end position="395"/>
    </location>
</feature>
<gene>
    <name evidence="2" type="ORF">KCU76_g7856</name>
</gene>
<feature type="non-terminal residue" evidence="2">
    <location>
        <position position="1"/>
    </location>
</feature>
<reference evidence="2" key="2">
    <citation type="submission" date="2021-08" db="EMBL/GenBank/DDBJ databases">
        <authorList>
            <person name="Gostincar C."/>
            <person name="Sun X."/>
            <person name="Song Z."/>
            <person name="Gunde-Cimerman N."/>
        </authorList>
    </citation>
    <scope>NUCLEOTIDE SEQUENCE</scope>
    <source>
        <strain evidence="2">EXF-9911</strain>
    </source>
</reference>
<evidence type="ECO:0000313" key="2">
    <source>
        <dbReference type="EMBL" id="KAG9690854.1"/>
    </source>
</evidence>
<evidence type="ECO:0000256" key="1">
    <source>
        <dbReference type="SAM" id="MobiDB-lite"/>
    </source>
</evidence>
<feature type="compositionally biased region" description="Basic and acidic residues" evidence="1">
    <location>
        <begin position="385"/>
        <end position="395"/>
    </location>
</feature>
<dbReference type="EMBL" id="JAHFXF010000291">
    <property type="protein sequence ID" value="KAG9690854.1"/>
    <property type="molecule type" value="Genomic_DNA"/>
</dbReference>
<protein>
    <submittedName>
        <fullName evidence="2">Uncharacterized protein</fullName>
    </submittedName>
</protein>
<dbReference type="OrthoDB" id="3843823at2759"/>
<feature type="region of interest" description="Disordered" evidence="1">
    <location>
        <begin position="36"/>
        <end position="69"/>
    </location>
</feature>
<organism evidence="2 3">
    <name type="scientific">Aureobasidium melanogenum</name>
    <name type="common">Aureobasidium pullulans var. melanogenum</name>
    <dbReference type="NCBI Taxonomy" id="46634"/>
    <lineage>
        <taxon>Eukaryota</taxon>
        <taxon>Fungi</taxon>
        <taxon>Dikarya</taxon>
        <taxon>Ascomycota</taxon>
        <taxon>Pezizomycotina</taxon>
        <taxon>Dothideomycetes</taxon>
        <taxon>Dothideomycetidae</taxon>
        <taxon>Dothideales</taxon>
        <taxon>Saccotheciaceae</taxon>
        <taxon>Aureobasidium</taxon>
    </lineage>
</organism>
<dbReference type="AlphaFoldDB" id="A0A9P8EJ15"/>
<proteinExistence type="predicted"/>